<dbReference type="PANTHER" id="PTHR48049:SF132">
    <property type="entry name" value="GLYCOSYLTRANSFERASE"/>
    <property type="match status" value="1"/>
</dbReference>
<keyword evidence="2" id="KW-0472">Membrane</keyword>
<reference evidence="4 5" key="1">
    <citation type="submission" date="2020-03" db="EMBL/GenBank/DDBJ databases">
        <title>Draft Genome Sequence of Cudoniella acicularis.</title>
        <authorList>
            <person name="Buettner E."/>
            <person name="Kellner H."/>
        </authorList>
    </citation>
    <scope>NUCLEOTIDE SEQUENCE [LARGE SCALE GENOMIC DNA]</scope>
    <source>
        <strain evidence="4 5">DSM 108380</strain>
    </source>
</reference>
<dbReference type="InterPro" id="IPR010610">
    <property type="entry name" value="EryCIII-like_C"/>
</dbReference>
<name>A0A8H4VWE9_9HELO</name>
<feature type="domain" description="Erythromycin biosynthesis protein CIII-like C-terminal" evidence="3">
    <location>
        <begin position="385"/>
        <end position="480"/>
    </location>
</feature>
<dbReference type="SUPFAM" id="SSF53756">
    <property type="entry name" value="UDP-Glycosyltransferase/glycogen phosphorylase"/>
    <property type="match status" value="1"/>
</dbReference>
<organism evidence="4 5">
    <name type="scientific">Cudoniella acicularis</name>
    <dbReference type="NCBI Taxonomy" id="354080"/>
    <lineage>
        <taxon>Eukaryota</taxon>
        <taxon>Fungi</taxon>
        <taxon>Dikarya</taxon>
        <taxon>Ascomycota</taxon>
        <taxon>Pezizomycotina</taxon>
        <taxon>Leotiomycetes</taxon>
        <taxon>Helotiales</taxon>
        <taxon>Tricladiaceae</taxon>
        <taxon>Cudoniella</taxon>
    </lineage>
</organism>
<sequence>MVTGNGIIALKRESDVKVENLMDPIPGTLAICGVTFILISFISQFYFHATMEKQQSILFITNSELGQASVILAVAHEFLIRPEYDVHIASFTALKNSISELNEDASRASSNSVSKATFHVIDGKSMKEATGRATEFLEMHPHGINGALYAYDNIIKDICPDIVAVDPLFSQGVDACNNLGQKCVILSPNTLKELVLQDQPGATPLTKFPAMASGFPYPLPWYYIPANIYLIFRFLKARRINPRLVTLAKYRETHGLASKIPCMFEGFGDAPILLPSTTEIDYDFVVPKHATSCGPIIRPFEPIAQTHPEMDRWLKQRPTVLVNLGSHILFDAEFAAQFASGLRVLLDSRADIQILWKLKTQGQTKKQLYGDGGALEVISEAIKDGQVRIEDWLPAQPIAILESGNVICMVHHGGANSYHEAISAGIPQIVLPVWIDTYDFALRVEHLGIGAWGNRTAAPRVEASELGKALVRVVNTDESAGMAANARVLAEPFRKREGRVVAFKRIVEALRS</sequence>
<accession>A0A8H4VWE9</accession>
<dbReference type="InterPro" id="IPR002213">
    <property type="entry name" value="UDP_glucos_trans"/>
</dbReference>
<dbReference type="GO" id="GO:0035251">
    <property type="term" value="F:UDP-glucosyltransferase activity"/>
    <property type="evidence" value="ECO:0007669"/>
    <property type="project" value="InterPro"/>
</dbReference>
<comment type="caution">
    <text evidence="4">The sequence shown here is derived from an EMBL/GenBank/DDBJ whole genome shotgun (WGS) entry which is preliminary data.</text>
</comment>
<proteinExistence type="predicted"/>
<dbReference type="AlphaFoldDB" id="A0A8H4VWE9"/>
<feature type="transmembrane region" description="Helical" evidence="2">
    <location>
        <begin position="25"/>
        <end position="47"/>
    </location>
</feature>
<gene>
    <name evidence="4" type="ORF">G7Y89_g13063</name>
</gene>
<dbReference type="PANTHER" id="PTHR48049">
    <property type="entry name" value="GLYCOSYLTRANSFERASE"/>
    <property type="match status" value="1"/>
</dbReference>
<evidence type="ECO:0000259" key="3">
    <source>
        <dbReference type="Pfam" id="PF06722"/>
    </source>
</evidence>
<dbReference type="CDD" id="cd03784">
    <property type="entry name" value="GT1_Gtf-like"/>
    <property type="match status" value="1"/>
</dbReference>
<dbReference type="Pfam" id="PF06722">
    <property type="entry name" value="EryCIII-like_C"/>
    <property type="match status" value="1"/>
</dbReference>
<keyword evidence="1" id="KW-0808">Transferase</keyword>
<keyword evidence="5" id="KW-1185">Reference proteome</keyword>
<keyword evidence="2" id="KW-1133">Transmembrane helix</keyword>
<keyword evidence="2" id="KW-0812">Transmembrane</keyword>
<dbReference type="Proteomes" id="UP000566819">
    <property type="component" value="Unassembled WGS sequence"/>
</dbReference>
<protein>
    <recommendedName>
        <fullName evidence="3">Erythromycin biosynthesis protein CIII-like C-terminal domain-containing protein</fullName>
    </recommendedName>
</protein>
<dbReference type="Gene3D" id="3.40.50.2000">
    <property type="entry name" value="Glycogen Phosphorylase B"/>
    <property type="match status" value="1"/>
</dbReference>
<evidence type="ECO:0000313" key="4">
    <source>
        <dbReference type="EMBL" id="KAF4625106.1"/>
    </source>
</evidence>
<evidence type="ECO:0000256" key="2">
    <source>
        <dbReference type="SAM" id="Phobius"/>
    </source>
</evidence>
<evidence type="ECO:0000256" key="1">
    <source>
        <dbReference type="ARBA" id="ARBA00022679"/>
    </source>
</evidence>
<dbReference type="OrthoDB" id="407298at2759"/>
<dbReference type="InterPro" id="IPR050481">
    <property type="entry name" value="UDP-glycosyltransf_plant"/>
</dbReference>
<evidence type="ECO:0000313" key="5">
    <source>
        <dbReference type="Proteomes" id="UP000566819"/>
    </source>
</evidence>
<dbReference type="EMBL" id="JAAMPI010001462">
    <property type="protein sequence ID" value="KAF4625106.1"/>
    <property type="molecule type" value="Genomic_DNA"/>
</dbReference>